<dbReference type="InterPro" id="IPR036047">
    <property type="entry name" value="F-box-like_dom_sf"/>
</dbReference>
<dbReference type="OrthoDB" id="2522477at2759"/>
<dbReference type="AlphaFoldDB" id="A0A8H5BPB4"/>
<feature type="domain" description="F-box" evidence="1">
    <location>
        <begin position="7"/>
        <end position="48"/>
    </location>
</feature>
<dbReference type="EMBL" id="JAACJJ010000014">
    <property type="protein sequence ID" value="KAF5326910.1"/>
    <property type="molecule type" value="Genomic_DNA"/>
</dbReference>
<evidence type="ECO:0000259" key="1">
    <source>
        <dbReference type="Pfam" id="PF12937"/>
    </source>
</evidence>
<gene>
    <name evidence="2" type="ORF">D9619_004608</name>
</gene>
<keyword evidence="3" id="KW-1185">Reference proteome</keyword>
<reference evidence="2 3" key="1">
    <citation type="journal article" date="2020" name="ISME J.">
        <title>Uncovering the hidden diversity of litter-decomposition mechanisms in mushroom-forming fungi.</title>
        <authorList>
            <person name="Floudas D."/>
            <person name="Bentzer J."/>
            <person name="Ahren D."/>
            <person name="Johansson T."/>
            <person name="Persson P."/>
            <person name="Tunlid A."/>
        </authorList>
    </citation>
    <scope>NUCLEOTIDE SEQUENCE [LARGE SCALE GENOMIC DNA]</scope>
    <source>
        <strain evidence="2 3">CBS 101986</strain>
    </source>
</reference>
<evidence type="ECO:0000313" key="2">
    <source>
        <dbReference type="EMBL" id="KAF5326910.1"/>
    </source>
</evidence>
<dbReference type="Pfam" id="PF12937">
    <property type="entry name" value="F-box-like"/>
    <property type="match status" value="1"/>
</dbReference>
<dbReference type="SUPFAM" id="SSF52047">
    <property type="entry name" value="RNI-like"/>
    <property type="match status" value="1"/>
</dbReference>
<evidence type="ECO:0000313" key="3">
    <source>
        <dbReference type="Proteomes" id="UP000567179"/>
    </source>
</evidence>
<accession>A0A8H5BPB4</accession>
<dbReference type="SUPFAM" id="SSF81383">
    <property type="entry name" value="F-box domain"/>
    <property type="match status" value="1"/>
</dbReference>
<proteinExistence type="predicted"/>
<comment type="caution">
    <text evidence="2">The sequence shown here is derived from an EMBL/GenBank/DDBJ whole genome shotgun (WGS) entry which is preliminary data.</text>
</comment>
<name>A0A8H5BPB4_9AGAR</name>
<organism evidence="2 3">
    <name type="scientific">Psilocybe cf. subviscida</name>
    <dbReference type="NCBI Taxonomy" id="2480587"/>
    <lineage>
        <taxon>Eukaryota</taxon>
        <taxon>Fungi</taxon>
        <taxon>Dikarya</taxon>
        <taxon>Basidiomycota</taxon>
        <taxon>Agaricomycotina</taxon>
        <taxon>Agaricomycetes</taxon>
        <taxon>Agaricomycetidae</taxon>
        <taxon>Agaricales</taxon>
        <taxon>Agaricineae</taxon>
        <taxon>Strophariaceae</taxon>
        <taxon>Psilocybe</taxon>
    </lineage>
</organism>
<protein>
    <recommendedName>
        <fullName evidence="1">F-box domain-containing protein</fullName>
    </recommendedName>
</protein>
<dbReference type="Gene3D" id="3.80.10.10">
    <property type="entry name" value="Ribonuclease Inhibitor"/>
    <property type="match status" value="1"/>
</dbReference>
<dbReference type="InterPro" id="IPR032675">
    <property type="entry name" value="LRR_dom_sf"/>
</dbReference>
<dbReference type="InterPro" id="IPR001810">
    <property type="entry name" value="F-box_dom"/>
</dbReference>
<dbReference type="Proteomes" id="UP000567179">
    <property type="component" value="Unassembled WGS sequence"/>
</dbReference>
<sequence>MSNTTAFSRIPNEVFHHILKHQSANADLCSASLTCRALRDEAQRILFHNPVPLTAYRHLIFIDVILSSPDRLGPMVRTFVHVSGSAYCEGKDEVLTEKTRKLLRAMCNLKRLAFQNAKKLPASVLLGTTFQLDAFDWGSAHDATVVFNGFLPTQTSLKHLTFHCEEELATLENMQLATTLCPELQSLTGGRKAIKLFLKRKNKVTHLHFLPDSIQESAWFPAPELQVEFGRLQFLKFRSWDEQFTQLPRLLHSLVLLELTKSHSGSDNLKLQAMLPNMTSLRVLILVDFVTQTQMPRNSNYPGDIARDMLGWCPHLEFIDISINATRGAQHFRRFYQEDAGDAEMTGAIIDSDTVFAWRRKSEINGA</sequence>